<proteinExistence type="predicted"/>
<protein>
    <recommendedName>
        <fullName evidence="3">Restriction endonuclease</fullName>
    </recommendedName>
</protein>
<keyword evidence="2" id="KW-1185">Reference proteome</keyword>
<evidence type="ECO:0000313" key="2">
    <source>
        <dbReference type="Proteomes" id="UP001303324"/>
    </source>
</evidence>
<dbReference type="Proteomes" id="UP001303324">
    <property type="component" value="Chromosome"/>
</dbReference>
<reference evidence="1 2" key="1">
    <citation type="submission" date="2023-09" db="EMBL/GenBank/DDBJ databases">
        <title>Microbial mechanism of fulvic acid promoting antimony reduction mineralization in rice fields.</title>
        <authorList>
            <person name="Chen G."/>
            <person name="Lan J."/>
        </authorList>
    </citation>
    <scope>NUCLEOTIDE SEQUENCE [LARGE SCALE GENOMIC DNA]</scope>
    <source>
        <strain evidence="1 2">PS1</strain>
    </source>
</reference>
<sequence length="206" mass="24404">MNNKLDIYNREVLLKDSFNNFWCRIANSDVDLYSNLTDKDFIELKVAIKNINDILTYKTTIKFFDWIKEKFKIDLISYQETMDIILATKPNTNGFDIRNDKYKILAEIKCNLPLNNGNVFGRQQRYKMQQDIESLLYGKKKLTDLNNMEYYKFLGIYSIGNTTDLATRKFLQSKDMKELHEKVEILSNPKNESLQLSKDKVYIVYI</sequence>
<evidence type="ECO:0000313" key="1">
    <source>
        <dbReference type="EMBL" id="WNF21312.1"/>
    </source>
</evidence>
<dbReference type="RefSeq" id="WP_311071028.1">
    <property type="nucleotide sequence ID" value="NZ_CP134494.1"/>
</dbReference>
<gene>
    <name evidence="1" type="ORF">RH061_14020</name>
</gene>
<evidence type="ECO:0008006" key="3">
    <source>
        <dbReference type="Google" id="ProtNLM"/>
    </source>
</evidence>
<organism evidence="1 2">
    <name type="scientific">Mesobacillus jeotgali</name>
    <dbReference type="NCBI Taxonomy" id="129985"/>
    <lineage>
        <taxon>Bacteria</taxon>
        <taxon>Bacillati</taxon>
        <taxon>Bacillota</taxon>
        <taxon>Bacilli</taxon>
        <taxon>Bacillales</taxon>
        <taxon>Bacillaceae</taxon>
        <taxon>Mesobacillus</taxon>
    </lineage>
</organism>
<accession>A0ABY9VBP4</accession>
<name>A0ABY9VBP4_9BACI</name>
<dbReference type="EMBL" id="CP134494">
    <property type="protein sequence ID" value="WNF21312.1"/>
    <property type="molecule type" value="Genomic_DNA"/>
</dbReference>